<name>X1BBS3_9ZZZZ</name>
<accession>X1BBS3</accession>
<evidence type="ECO:0000313" key="2">
    <source>
        <dbReference type="EMBL" id="GAG81578.1"/>
    </source>
</evidence>
<dbReference type="AlphaFoldDB" id="X1BBS3"/>
<dbReference type="Pfam" id="PF01314">
    <property type="entry name" value="AFOR_C"/>
    <property type="match status" value="1"/>
</dbReference>
<dbReference type="GO" id="GO:0051536">
    <property type="term" value="F:iron-sulfur cluster binding"/>
    <property type="evidence" value="ECO:0007669"/>
    <property type="project" value="InterPro"/>
</dbReference>
<dbReference type="GO" id="GO:0009055">
    <property type="term" value="F:electron transfer activity"/>
    <property type="evidence" value="ECO:0007669"/>
    <property type="project" value="InterPro"/>
</dbReference>
<organism evidence="2">
    <name type="scientific">marine sediment metagenome</name>
    <dbReference type="NCBI Taxonomy" id="412755"/>
    <lineage>
        <taxon>unclassified sequences</taxon>
        <taxon>metagenomes</taxon>
        <taxon>ecological metagenomes</taxon>
    </lineage>
</organism>
<dbReference type="SUPFAM" id="SSF48310">
    <property type="entry name" value="Aldehyde ferredoxin oxidoreductase, C-terminal domains"/>
    <property type="match status" value="1"/>
</dbReference>
<comment type="caution">
    <text evidence="2">The sequence shown here is derived from an EMBL/GenBank/DDBJ whole genome shotgun (WGS) entry which is preliminary data.</text>
</comment>
<feature type="non-terminal residue" evidence="2">
    <location>
        <position position="1"/>
    </location>
</feature>
<reference evidence="2" key="1">
    <citation type="journal article" date="2014" name="Front. Microbiol.">
        <title>High frequency of phylogenetically diverse reductive dehalogenase-homologous genes in deep subseafloor sedimentary metagenomes.</title>
        <authorList>
            <person name="Kawai M."/>
            <person name="Futagami T."/>
            <person name="Toyoda A."/>
            <person name="Takaki Y."/>
            <person name="Nishi S."/>
            <person name="Hori S."/>
            <person name="Arai W."/>
            <person name="Tsubouchi T."/>
            <person name="Morono Y."/>
            <person name="Uchiyama I."/>
            <person name="Ito T."/>
            <person name="Fujiyama A."/>
            <person name="Inagaki F."/>
            <person name="Takami H."/>
        </authorList>
    </citation>
    <scope>NUCLEOTIDE SEQUENCE</scope>
    <source>
        <strain evidence="2">Expedition CK06-06</strain>
    </source>
</reference>
<dbReference type="EMBL" id="BART01009834">
    <property type="protein sequence ID" value="GAG81578.1"/>
    <property type="molecule type" value="Genomic_DNA"/>
</dbReference>
<evidence type="ECO:0000259" key="1">
    <source>
        <dbReference type="Pfam" id="PF01314"/>
    </source>
</evidence>
<dbReference type="GO" id="GO:0016625">
    <property type="term" value="F:oxidoreductase activity, acting on the aldehyde or oxo group of donors, iron-sulfur protein as acceptor"/>
    <property type="evidence" value="ECO:0007669"/>
    <property type="project" value="InterPro"/>
</dbReference>
<dbReference type="InterPro" id="IPR001203">
    <property type="entry name" value="OxRdtase_Ald_Fedxn_C"/>
</dbReference>
<protein>
    <recommendedName>
        <fullName evidence="1">Aldehyde ferredoxin oxidoreductase C-terminal domain-containing protein</fullName>
    </recommendedName>
</protein>
<dbReference type="Gene3D" id="1.10.599.10">
    <property type="entry name" value="Aldehyde Ferredoxin Oxidoreductase Protein, subunit A, domain 3"/>
    <property type="match status" value="1"/>
</dbReference>
<sequence>YDSLGVCIFGGFGMDASIVRDLVNGRYGWDVGIDYLTELGKKSILMEREFNRSAGFTIADDRMPEWMMHEKLPPLDTVFDVPEEEMDSIFD</sequence>
<proteinExistence type="predicted"/>
<gene>
    <name evidence="2" type="ORF">S01H4_21656</name>
</gene>
<dbReference type="InterPro" id="IPR036021">
    <property type="entry name" value="Tungsten_al_ferr_oxy-like_C"/>
</dbReference>
<dbReference type="InterPro" id="IPR013985">
    <property type="entry name" value="Ald_Fedxn_OxRdtase_dom3"/>
</dbReference>
<feature type="domain" description="Aldehyde ferredoxin oxidoreductase C-terminal" evidence="1">
    <location>
        <begin position="1"/>
        <end position="73"/>
    </location>
</feature>